<dbReference type="AlphaFoldDB" id="A0A2P4X5X6"/>
<accession>A0A2P4X5X6</accession>
<name>A0A2P4X5X6_9STRA</name>
<dbReference type="EMBL" id="NCKW01016530">
    <property type="protein sequence ID" value="POM60948.1"/>
    <property type="molecule type" value="Genomic_DNA"/>
</dbReference>
<evidence type="ECO:0000313" key="2">
    <source>
        <dbReference type="Proteomes" id="UP000237271"/>
    </source>
</evidence>
<organism evidence="1 2">
    <name type="scientific">Phytophthora palmivora</name>
    <dbReference type="NCBI Taxonomy" id="4796"/>
    <lineage>
        <taxon>Eukaryota</taxon>
        <taxon>Sar</taxon>
        <taxon>Stramenopiles</taxon>
        <taxon>Oomycota</taxon>
        <taxon>Peronosporomycetes</taxon>
        <taxon>Peronosporales</taxon>
        <taxon>Peronosporaceae</taxon>
        <taxon>Phytophthora</taxon>
    </lineage>
</organism>
<dbReference type="Proteomes" id="UP000237271">
    <property type="component" value="Unassembled WGS sequence"/>
</dbReference>
<evidence type="ECO:0000313" key="1">
    <source>
        <dbReference type="EMBL" id="POM60948.1"/>
    </source>
</evidence>
<sequence length="81" mass="9380">MLYSDVFRVVTGFNILEKKGNHLKYLTSMFIGKSTDLLRPLHLELWYLNLTSKRGVRLTKSTKKTQTRVWCLGNSEAVVSF</sequence>
<proteinExistence type="predicted"/>
<comment type="caution">
    <text evidence="1">The sequence shown here is derived from an EMBL/GenBank/DDBJ whole genome shotgun (WGS) entry which is preliminary data.</text>
</comment>
<keyword evidence="2" id="KW-1185">Reference proteome</keyword>
<gene>
    <name evidence="1" type="ORF">PHPALM_30118</name>
</gene>
<protein>
    <submittedName>
        <fullName evidence="1">Uncharacterized protein</fullName>
    </submittedName>
</protein>
<reference evidence="1 2" key="1">
    <citation type="journal article" date="2017" name="Genome Biol. Evol.">
        <title>Phytophthora megakarya and P. palmivora, closely related causal agents of cacao black pod rot, underwent increases in genome sizes and gene numbers by different mechanisms.</title>
        <authorList>
            <person name="Ali S.S."/>
            <person name="Shao J."/>
            <person name="Lary D.J."/>
            <person name="Kronmiller B."/>
            <person name="Shen D."/>
            <person name="Strem M.D."/>
            <person name="Amoako-Attah I."/>
            <person name="Akrofi A.Y."/>
            <person name="Begoude B.A."/>
            <person name="Ten Hoopen G.M."/>
            <person name="Coulibaly K."/>
            <person name="Kebe B.I."/>
            <person name="Melnick R.L."/>
            <person name="Guiltinan M.J."/>
            <person name="Tyler B.M."/>
            <person name="Meinhardt L.W."/>
            <person name="Bailey B.A."/>
        </authorList>
    </citation>
    <scope>NUCLEOTIDE SEQUENCE [LARGE SCALE GENOMIC DNA]</scope>
    <source>
        <strain evidence="2">sbr112.9</strain>
    </source>
</reference>